<proteinExistence type="predicted"/>
<protein>
    <submittedName>
        <fullName evidence="1">Uncharacterized protein</fullName>
    </submittedName>
</protein>
<name>A0A5N6F6A3_9EURO</name>
<keyword evidence="2" id="KW-1185">Reference proteome</keyword>
<dbReference type="AlphaFoldDB" id="A0A5N6F6A3"/>
<accession>A0A5N6F6A3</accession>
<gene>
    <name evidence="1" type="ORF">BDV33DRAFT_125509</name>
</gene>
<dbReference type="EMBL" id="ML733396">
    <property type="protein sequence ID" value="KAB8225167.1"/>
    <property type="molecule type" value="Genomic_DNA"/>
</dbReference>
<sequence>MSSTVHGGMSVYVVLDFIGKSRLRYYYLSSRRHSVRHQLCDHLNPVGKPKERKKKKKGSTRCSCCRRSAVASWIFLLLIRSKHRTNWRQGRRRHDIYLNVVIPRIVRWVSALLHCNSSGNWSLSR</sequence>
<organism evidence="1 2">
    <name type="scientific">Aspergillus novoparasiticus</name>
    <dbReference type="NCBI Taxonomy" id="986946"/>
    <lineage>
        <taxon>Eukaryota</taxon>
        <taxon>Fungi</taxon>
        <taxon>Dikarya</taxon>
        <taxon>Ascomycota</taxon>
        <taxon>Pezizomycotina</taxon>
        <taxon>Eurotiomycetes</taxon>
        <taxon>Eurotiomycetidae</taxon>
        <taxon>Eurotiales</taxon>
        <taxon>Aspergillaceae</taxon>
        <taxon>Aspergillus</taxon>
        <taxon>Aspergillus subgen. Circumdati</taxon>
    </lineage>
</organism>
<reference evidence="1 2" key="1">
    <citation type="submission" date="2019-04" db="EMBL/GenBank/DDBJ databases">
        <title>Fungal friends and foes A comparative genomics study of 23 Aspergillus species from section Flavi.</title>
        <authorList>
            <consortium name="DOE Joint Genome Institute"/>
            <person name="Kjaerbolling I."/>
            <person name="Vesth T.C."/>
            <person name="Frisvad J.C."/>
            <person name="Nybo J.L."/>
            <person name="Theobald S."/>
            <person name="Kildgaard S."/>
            <person name="Petersen T.I."/>
            <person name="Kuo A."/>
            <person name="Sato A."/>
            <person name="Lyhne E.K."/>
            <person name="Kogle M.E."/>
            <person name="Wiebenga A."/>
            <person name="Kun R.S."/>
            <person name="Lubbers R.J."/>
            <person name="Makela M.R."/>
            <person name="Barry K."/>
            <person name="Chovatia M."/>
            <person name="Clum A."/>
            <person name="Daum C."/>
            <person name="Haridas S."/>
            <person name="He G."/>
            <person name="LaButti K."/>
            <person name="Lipzen A."/>
            <person name="Mondo S."/>
            <person name="Pangilinan J."/>
            <person name="Riley R."/>
            <person name="Salamov A."/>
            <person name="Simmons B.A."/>
            <person name="Magnuson J.K."/>
            <person name="Henrissat B."/>
            <person name="Mortensen U.H."/>
            <person name="Larsen T.O."/>
            <person name="De vries R.P."/>
            <person name="Grigoriev I.V."/>
            <person name="Machida M."/>
            <person name="Baker S.E."/>
            <person name="Andersen M.R."/>
        </authorList>
    </citation>
    <scope>NUCLEOTIDE SEQUENCE [LARGE SCALE GENOMIC DNA]</scope>
    <source>
        <strain evidence="1 2">CBS 126849</strain>
    </source>
</reference>
<dbReference type="Proteomes" id="UP000326799">
    <property type="component" value="Unassembled WGS sequence"/>
</dbReference>
<evidence type="ECO:0000313" key="2">
    <source>
        <dbReference type="Proteomes" id="UP000326799"/>
    </source>
</evidence>
<evidence type="ECO:0000313" key="1">
    <source>
        <dbReference type="EMBL" id="KAB8225167.1"/>
    </source>
</evidence>